<dbReference type="InterPro" id="IPR000089">
    <property type="entry name" value="Biotin_lipoyl"/>
</dbReference>
<name>A0A134ANE7_9FUSO</name>
<protein>
    <submittedName>
        <fullName evidence="2">Biotin-requiring enzyme</fullName>
    </submittedName>
</protein>
<sequence>MELKDIQELMKVLKKEDIAELKVRYGKIKLTLTNSENTKIVNTAATSPKIIKEKKNIKAILPVEEIVKSSNVGKIKLISSKSGTSVKKGQILAKINTMGIDNDVKSTVNGILKEVLVADGSAVDFAKELFKIEVN</sequence>
<reference evidence="3" key="1">
    <citation type="submission" date="2016-01" db="EMBL/GenBank/DDBJ databases">
        <authorList>
            <person name="Mitreva M."/>
            <person name="Pepin K.H."/>
            <person name="Mihindukulasuriya K.A."/>
            <person name="Fulton R."/>
            <person name="Fronick C."/>
            <person name="O'Laughlin M."/>
            <person name="Miner T."/>
            <person name="Herter B."/>
            <person name="Rosa B.A."/>
            <person name="Cordes M."/>
            <person name="Tomlinson C."/>
            <person name="Wollam A."/>
            <person name="Palsikar V.B."/>
            <person name="Mardis E.R."/>
            <person name="Wilson R.K."/>
        </authorList>
    </citation>
    <scope>NUCLEOTIDE SEQUENCE [LARGE SCALE GENOMIC DNA]</scope>
    <source>
        <strain evidence="3">KA00185</strain>
    </source>
</reference>
<organism evidence="2 3">
    <name type="scientific">Leptotrichia wadei</name>
    <dbReference type="NCBI Taxonomy" id="157687"/>
    <lineage>
        <taxon>Bacteria</taxon>
        <taxon>Fusobacteriati</taxon>
        <taxon>Fusobacteriota</taxon>
        <taxon>Fusobacteriia</taxon>
        <taxon>Fusobacteriales</taxon>
        <taxon>Leptotrichiaceae</taxon>
        <taxon>Leptotrichia</taxon>
    </lineage>
</organism>
<dbReference type="CDD" id="cd06850">
    <property type="entry name" value="biotinyl_domain"/>
    <property type="match status" value="1"/>
</dbReference>
<dbReference type="OrthoDB" id="80725at2"/>
<dbReference type="SUPFAM" id="SSF51230">
    <property type="entry name" value="Single hybrid motif"/>
    <property type="match status" value="1"/>
</dbReference>
<dbReference type="PATRIC" id="fig|157687.3.peg.474"/>
<dbReference type="Pfam" id="PF00364">
    <property type="entry name" value="Biotin_lipoyl"/>
    <property type="match status" value="1"/>
</dbReference>
<evidence type="ECO:0000313" key="2">
    <source>
        <dbReference type="EMBL" id="KXB69225.1"/>
    </source>
</evidence>
<dbReference type="InterPro" id="IPR011053">
    <property type="entry name" value="Single_hybrid_motif"/>
</dbReference>
<keyword evidence="3" id="KW-1185">Reference proteome</keyword>
<feature type="domain" description="Lipoyl-binding" evidence="1">
    <location>
        <begin position="69"/>
        <end position="132"/>
    </location>
</feature>
<evidence type="ECO:0000259" key="1">
    <source>
        <dbReference type="Pfam" id="PF00364"/>
    </source>
</evidence>
<dbReference type="STRING" id="157687.HMPREF3180_00473"/>
<comment type="caution">
    <text evidence="2">The sequence shown here is derived from an EMBL/GenBank/DDBJ whole genome shotgun (WGS) entry which is preliminary data.</text>
</comment>
<evidence type="ECO:0000313" key="3">
    <source>
        <dbReference type="Proteomes" id="UP000070483"/>
    </source>
</evidence>
<dbReference type="RefSeq" id="WP_060917419.1">
    <property type="nucleotide sequence ID" value="NZ_CAUQTG010000002.1"/>
</dbReference>
<dbReference type="EMBL" id="LSDD01000030">
    <property type="protein sequence ID" value="KXB69225.1"/>
    <property type="molecule type" value="Genomic_DNA"/>
</dbReference>
<gene>
    <name evidence="2" type="ORF">HMPREF3180_00473</name>
</gene>
<dbReference type="Proteomes" id="UP000070483">
    <property type="component" value="Unassembled WGS sequence"/>
</dbReference>
<dbReference type="AlphaFoldDB" id="A0A134ANE7"/>
<dbReference type="Gene3D" id="2.40.50.100">
    <property type="match status" value="1"/>
</dbReference>
<proteinExistence type="predicted"/>
<accession>A0A134ANE7</accession>